<organism evidence="1 2">
    <name type="scientific">Porphyromonas miyakawae</name>
    <dbReference type="NCBI Taxonomy" id="3137470"/>
    <lineage>
        <taxon>Bacteria</taxon>
        <taxon>Pseudomonadati</taxon>
        <taxon>Bacteroidota</taxon>
        <taxon>Bacteroidia</taxon>
        <taxon>Bacteroidales</taxon>
        <taxon>Porphyromonadaceae</taxon>
        <taxon>Porphyromonas</taxon>
    </lineage>
</organism>
<comment type="caution">
    <text evidence="1">The sequence shown here is derived from an EMBL/GenBank/DDBJ whole genome shotgun (WGS) entry which is preliminary data.</text>
</comment>
<protein>
    <recommendedName>
        <fullName evidence="3">Cell division protein FtsQ</fullName>
    </recommendedName>
</protein>
<evidence type="ECO:0000313" key="1">
    <source>
        <dbReference type="EMBL" id="GAB1252190.1"/>
    </source>
</evidence>
<dbReference type="Proteomes" id="UP001628220">
    <property type="component" value="Unassembled WGS sequence"/>
</dbReference>
<accession>A0ABQ0E392</accession>
<gene>
    <name evidence="1" type="ORF">Tsumi_12960</name>
</gene>
<sequence>MLRHIVVAIGVSLLAAYFCFVAFALPHIVEPIKCRRVRFSVEAPVDSKVIEEKDLAREIYSLETNPVGHSVAAFDCYRVERELINRNALMGVSNLYFSPDGTLHVNVKQRKPLALLMSGDEQFYITSKREAIPVGEKRSQTLPMIVLYGKVSVKDALGPLFDIVKYIEADSVLSGMITALHVDSKGNLEATGSQHGMRLFFGKERSLFPQQCDALKIFIAHTLPTIGEARIFRLYLHIPNQVIVAPFEPILMEEKENG</sequence>
<reference evidence="1 2" key="1">
    <citation type="journal article" date="2025" name="Int. J. Syst. Evol. Microbiol.">
        <title>Desulfovibrio falkowii sp. nov., Porphyromonas miyakawae sp. nov., Mediterraneibacter flintii sp. nov. and Owariibacterium komagatae gen. nov., sp. nov., isolated from human faeces.</title>
        <authorList>
            <person name="Hamaguchi T."/>
            <person name="Ohara M."/>
            <person name="Hisatomi A."/>
            <person name="Sekiguchi K."/>
            <person name="Takeda J.I."/>
            <person name="Ueyama J."/>
            <person name="Ito M."/>
            <person name="Nishiwaki H."/>
            <person name="Ogi T."/>
            <person name="Hirayama M."/>
            <person name="Ohkuma M."/>
            <person name="Sakamoto M."/>
            <person name="Ohno K."/>
        </authorList>
    </citation>
    <scope>NUCLEOTIDE SEQUENCE [LARGE SCALE GENOMIC DNA]</scope>
    <source>
        <strain evidence="1 2">13CB11C</strain>
    </source>
</reference>
<proteinExistence type="predicted"/>
<dbReference type="EMBL" id="BAAFSF010000004">
    <property type="protein sequence ID" value="GAB1252190.1"/>
    <property type="molecule type" value="Genomic_DNA"/>
</dbReference>
<evidence type="ECO:0008006" key="3">
    <source>
        <dbReference type="Google" id="ProtNLM"/>
    </source>
</evidence>
<name>A0ABQ0E392_9PORP</name>
<dbReference type="RefSeq" id="WP_411915952.1">
    <property type="nucleotide sequence ID" value="NZ_BAAFSF010000004.1"/>
</dbReference>
<evidence type="ECO:0000313" key="2">
    <source>
        <dbReference type="Proteomes" id="UP001628220"/>
    </source>
</evidence>
<keyword evidence="2" id="KW-1185">Reference proteome</keyword>